<feature type="coiled-coil region" evidence="10">
    <location>
        <begin position="27"/>
        <end position="61"/>
    </location>
</feature>
<dbReference type="GO" id="GO:0035267">
    <property type="term" value="C:NuA4 histone acetyltransferase complex"/>
    <property type="evidence" value="ECO:0007669"/>
    <property type="project" value="UniProtKB-UniRule"/>
</dbReference>
<evidence type="ECO:0000256" key="2">
    <source>
        <dbReference type="ARBA" id="ARBA00010916"/>
    </source>
</evidence>
<evidence type="ECO:0000256" key="5">
    <source>
        <dbReference type="ARBA" id="ARBA00023015"/>
    </source>
</evidence>
<dbReference type="STRING" id="13370.A0A448YH79"/>
<evidence type="ECO:0000256" key="7">
    <source>
        <dbReference type="ARBA" id="ARBA00023163"/>
    </source>
</evidence>
<reference evidence="12 13" key="1">
    <citation type="submission" date="2018-12" db="EMBL/GenBank/DDBJ databases">
        <authorList>
            <person name="Tiukova I."/>
            <person name="Dainat J."/>
        </authorList>
    </citation>
    <scope>NUCLEOTIDE SEQUENCE [LARGE SCALE GENOMIC DNA]</scope>
</reference>
<dbReference type="Pfam" id="PF09340">
    <property type="entry name" value="NuA4"/>
    <property type="match status" value="1"/>
</dbReference>
<keyword evidence="4 9" id="KW-0156">Chromatin regulator</keyword>
<evidence type="ECO:0000256" key="11">
    <source>
        <dbReference type="SAM" id="MobiDB-lite"/>
    </source>
</evidence>
<evidence type="ECO:0000256" key="4">
    <source>
        <dbReference type="ARBA" id="ARBA00022853"/>
    </source>
</evidence>
<comment type="function">
    <text evidence="9">Component of the NuA4 histone acetyltransferase complex which is involved in transcriptional activation of selected genes principally by acetylation of nucleosomal histone H4 and H2A. The NuA4 complex is also involved in DNA repair.</text>
</comment>
<keyword evidence="6 10" id="KW-0175">Coiled coil</keyword>
<comment type="subunit">
    <text evidence="9">Component of the NuA4 histone acetyltransferase complex.</text>
</comment>
<comment type="similarity">
    <text evidence="2 9">Belongs to the EAF6 family.</text>
</comment>
<keyword evidence="5 9" id="KW-0805">Transcription regulation</keyword>
<dbReference type="GO" id="GO:0006281">
    <property type="term" value="P:DNA repair"/>
    <property type="evidence" value="ECO:0007669"/>
    <property type="project" value="UniProtKB-UniRule"/>
</dbReference>
<organism evidence="12 13">
    <name type="scientific">Brettanomyces naardenensis</name>
    <name type="common">Yeast</name>
    <dbReference type="NCBI Taxonomy" id="13370"/>
    <lineage>
        <taxon>Eukaryota</taxon>
        <taxon>Fungi</taxon>
        <taxon>Dikarya</taxon>
        <taxon>Ascomycota</taxon>
        <taxon>Saccharomycotina</taxon>
        <taxon>Pichiomycetes</taxon>
        <taxon>Pichiales</taxon>
        <taxon>Pichiaceae</taxon>
        <taxon>Brettanomyces</taxon>
    </lineage>
</organism>
<gene>
    <name evidence="12" type="ORF">BRENAR_LOCUS983</name>
</gene>
<dbReference type="AlphaFoldDB" id="A0A448YH79"/>
<feature type="region of interest" description="Disordered" evidence="11">
    <location>
        <begin position="1"/>
        <end position="25"/>
    </location>
</feature>
<name>A0A448YH79_BRENA</name>
<dbReference type="GO" id="GO:0005634">
    <property type="term" value="C:nucleus"/>
    <property type="evidence" value="ECO:0007669"/>
    <property type="project" value="UniProtKB-SubCell"/>
</dbReference>
<comment type="subcellular location">
    <subcellularLocation>
        <location evidence="1 9">Nucleus</location>
    </subcellularLocation>
</comment>
<keyword evidence="7 9" id="KW-0804">Transcription</keyword>
<dbReference type="EMBL" id="CAACVR010000003">
    <property type="protein sequence ID" value="VEU20248.1"/>
    <property type="molecule type" value="Genomic_DNA"/>
</dbReference>
<dbReference type="FunCoup" id="A0A448YH79">
    <property type="interactions" value="104"/>
</dbReference>
<proteinExistence type="inferred from homology"/>
<evidence type="ECO:0000256" key="10">
    <source>
        <dbReference type="SAM" id="Coils"/>
    </source>
</evidence>
<feature type="region of interest" description="Disordered" evidence="11">
    <location>
        <begin position="116"/>
        <end position="149"/>
    </location>
</feature>
<evidence type="ECO:0000256" key="9">
    <source>
        <dbReference type="RuleBase" id="RU368022"/>
    </source>
</evidence>
<keyword evidence="13" id="KW-1185">Reference proteome</keyword>
<dbReference type="InterPro" id="IPR015418">
    <property type="entry name" value="Eaf6"/>
</dbReference>
<dbReference type="OrthoDB" id="440324at2759"/>
<evidence type="ECO:0000313" key="12">
    <source>
        <dbReference type="EMBL" id="VEU20248.1"/>
    </source>
</evidence>
<evidence type="ECO:0000256" key="8">
    <source>
        <dbReference type="ARBA" id="ARBA00023242"/>
    </source>
</evidence>
<evidence type="ECO:0000256" key="1">
    <source>
        <dbReference type="ARBA" id="ARBA00004123"/>
    </source>
</evidence>
<keyword evidence="9" id="KW-0234">DNA repair</keyword>
<protein>
    <recommendedName>
        <fullName evidence="3 9">Chromatin modification-related protein EAF6</fullName>
    </recommendedName>
</protein>
<dbReference type="Proteomes" id="UP000290900">
    <property type="component" value="Unassembled WGS sequence"/>
</dbReference>
<dbReference type="PANTHER" id="PTHR13476">
    <property type="entry name" value="CHROMATIN MODIFICATION-RELATED PROTEIN MEAF6"/>
    <property type="match status" value="1"/>
</dbReference>
<evidence type="ECO:0000313" key="13">
    <source>
        <dbReference type="Proteomes" id="UP000290900"/>
    </source>
</evidence>
<evidence type="ECO:0000256" key="6">
    <source>
        <dbReference type="ARBA" id="ARBA00023054"/>
    </source>
</evidence>
<feature type="compositionally biased region" description="Low complexity" evidence="11">
    <location>
        <begin position="9"/>
        <end position="22"/>
    </location>
</feature>
<keyword evidence="9" id="KW-0227">DNA damage</keyword>
<dbReference type="InParanoid" id="A0A448YH79"/>
<sequence>MTAEAKNGTSTEGQSAAAAGSSKKAEYDALKKKLKESIAKRNNLDDELTKIEENIFSKETQYLADGTTHGNIIKGFENFSKTNSSSSTRVKKIQFTDEDRIFSLSSSTYVTQLRKLQAGGDGGGFNTSTASLEEEDEPSSDFSTPRKKR</sequence>
<accession>A0A448YH79</accession>
<dbReference type="GO" id="GO:0006325">
    <property type="term" value="P:chromatin organization"/>
    <property type="evidence" value="ECO:0007669"/>
    <property type="project" value="UniProtKB-KW"/>
</dbReference>
<keyword evidence="8 9" id="KW-0539">Nucleus</keyword>
<evidence type="ECO:0000256" key="3">
    <source>
        <dbReference type="ARBA" id="ARBA00018504"/>
    </source>
</evidence>